<keyword evidence="4" id="KW-0472">Membrane</keyword>
<dbReference type="Pfam" id="PF07695">
    <property type="entry name" value="7TMR-DISM_7TM"/>
    <property type="match status" value="1"/>
</dbReference>
<gene>
    <name evidence="7" type="ORF">SAMN04487963_0947</name>
</gene>
<dbReference type="PROSITE" id="PS50887">
    <property type="entry name" value="GGDEF"/>
    <property type="match status" value="1"/>
</dbReference>
<organism evidence="7 8">
    <name type="scientific">Marinobacter zhejiangensis</name>
    <dbReference type="NCBI Taxonomy" id="488535"/>
    <lineage>
        <taxon>Bacteria</taxon>
        <taxon>Pseudomonadati</taxon>
        <taxon>Pseudomonadota</taxon>
        <taxon>Gammaproteobacteria</taxon>
        <taxon>Pseudomonadales</taxon>
        <taxon>Marinobacteraceae</taxon>
        <taxon>Marinobacter</taxon>
    </lineage>
</organism>
<dbReference type="Proteomes" id="UP000198519">
    <property type="component" value="Unassembled WGS sequence"/>
</dbReference>
<dbReference type="STRING" id="488535.SAMN04487963_0947"/>
<dbReference type="EMBL" id="FOUE01000001">
    <property type="protein sequence ID" value="SFM00058.1"/>
    <property type="molecule type" value="Genomic_DNA"/>
</dbReference>
<dbReference type="NCBIfam" id="TIGR00254">
    <property type="entry name" value="GGDEF"/>
    <property type="match status" value="1"/>
</dbReference>
<evidence type="ECO:0000313" key="8">
    <source>
        <dbReference type="Proteomes" id="UP000198519"/>
    </source>
</evidence>
<reference evidence="8" key="1">
    <citation type="submission" date="2016-10" db="EMBL/GenBank/DDBJ databases">
        <authorList>
            <person name="Varghese N."/>
            <person name="Submissions S."/>
        </authorList>
    </citation>
    <scope>NUCLEOTIDE SEQUENCE [LARGE SCALE GENOMIC DNA]</scope>
    <source>
        <strain evidence="8">CGMCC 1.7061</strain>
    </source>
</reference>
<dbReference type="InterPro" id="IPR029787">
    <property type="entry name" value="Nucleotide_cyclase"/>
</dbReference>
<dbReference type="InterPro" id="IPR050469">
    <property type="entry name" value="Diguanylate_Cyclase"/>
</dbReference>
<feature type="domain" description="GGDEF" evidence="6">
    <location>
        <begin position="611"/>
        <end position="743"/>
    </location>
</feature>
<dbReference type="GO" id="GO:0005886">
    <property type="term" value="C:plasma membrane"/>
    <property type="evidence" value="ECO:0007669"/>
    <property type="project" value="TreeGrafter"/>
</dbReference>
<evidence type="ECO:0000256" key="2">
    <source>
        <dbReference type="ARBA" id="ARBA00012528"/>
    </source>
</evidence>
<dbReference type="CDD" id="cd01949">
    <property type="entry name" value="GGDEF"/>
    <property type="match status" value="1"/>
</dbReference>
<feature type="chain" id="PRO_5011532896" description="diguanylate cyclase" evidence="5">
    <location>
        <begin position="24"/>
        <end position="743"/>
    </location>
</feature>
<evidence type="ECO:0000256" key="1">
    <source>
        <dbReference type="ARBA" id="ARBA00001946"/>
    </source>
</evidence>
<sequence>MRQPVLTVIWVLFGLLLSGMAAAHSAAVDVTDGWQYRWGDSPFNEQGKPLWAEEQQPQAWADIGFPSNPPDRGDYTNVWYRVTLPGGDWNDPVLYIYSVDLIVEVYFQGEQIYHYGTFDANGQGKFEGWPWHAIDLPPNFAGQPLYFRVFSDYSDIGLWGEVQILDREDLYVSIIKNSIESLVVAGFSGLIALLALVFALVQSERRSFATVALFSFSVGAMLVAESQAGLLILYAPLFWDYIAAGSYFMIPVAMALLLSQWLTNTRPMVMDWIWKLHLVYVLAALGAALAGLVNLSETFPVFDAMFAVTTGILFVSVLRRWRTVNTEQRLVIAGYAVLAVLLMIDMAVAHSLLPWGRVPVNLGALAFSLAIVAISLAHYGRTQQAIRQLNQSLEHKVSERTERLEQLARQEQVRSRQLMLENERTGYLNDLIAELQDCRNLKEGYAIWAKRLPRLCGPLRGQAYVRLEQDAGFMRIAQWGSPMDEMALAAETLVSVPPPSQLGAAAGDALNYPWCFHLCLHNQDGGRFVAGLVLLEEPLAPGDGDADYNSAQLFLSLEQAMQKTSITLSTLGLRQELERLSYEDSLTGLKNRRFFEELLNHEVASARRSELPLSLLIIDIDLFKRFNDRYGHPAGDAALKAVAKVLMDGVRDSDVVCRLGGEEFVVLMPGSSNHPTLDRAELLRRSVSELTLDYDGSVLETLTISVGVATWPETTEAIDQLFQVADQALYRAKQNGRNCVSAA</sequence>
<feature type="signal peptide" evidence="5">
    <location>
        <begin position="1"/>
        <end position="23"/>
    </location>
</feature>
<comment type="cofactor">
    <cofactor evidence="1">
        <name>Mg(2+)</name>
        <dbReference type="ChEBI" id="CHEBI:18420"/>
    </cofactor>
</comment>
<dbReference type="GO" id="GO:0052621">
    <property type="term" value="F:diguanylate cyclase activity"/>
    <property type="evidence" value="ECO:0007669"/>
    <property type="project" value="UniProtKB-EC"/>
</dbReference>
<accession>A0A1I4MA31</accession>
<feature type="transmembrane region" description="Helical" evidence="4">
    <location>
        <begin position="330"/>
        <end position="352"/>
    </location>
</feature>
<dbReference type="OrthoDB" id="9803824at2"/>
<feature type="transmembrane region" description="Helical" evidence="4">
    <location>
        <begin position="182"/>
        <end position="201"/>
    </location>
</feature>
<feature type="transmembrane region" description="Helical" evidence="4">
    <location>
        <begin position="299"/>
        <end position="318"/>
    </location>
</feature>
<dbReference type="FunFam" id="3.30.70.270:FF:000001">
    <property type="entry name" value="Diguanylate cyclase domain protein"/>
    <property type="match status" value="1"/>
</dbReference>
<feature type="transmembrane region" description="Helical" evidence="4">
    <location>
        <begin position="358"/>
        <end position="379"/>
    </location>
</feature>
<proteinExistence type="predicted"/>
<evidence type="ECO:0000256" key="3">
    <source>
        <dbReference type="ARBA" id="ARBA00034247"/>
    </source>
</evidence>
<dbReference type="Gene3D" id="3.30.70.270">
    <property type="match status" value="1"/>
</dbReference>
<dbReference type="SUPFAM" id="SSF55073">
    <property type="entry name" value="Nucleotide cyclase"/>
    <property type="match status" value="1"/>
</dbReference>
<feature type="transmembrane region" description="Helical" evidence="4">
    <location>
        <begin position="208"/>
        <end position="235"/>
    </location>
</feature>
<dbReference type="EC" id="2.7.7.65" evidence="2"/>
<comment type="catalytic activity">
    <reaction evidence="3">
        <text>2 GTP = 3',3'-c-di-GMP + 2 diphosphate</text>
        <dbReference type="Rhea" id="RHEA:24898"/>
        <dbReference type="ChEBI" id="CHEBI:33019"/>
        <dbReference type="ChEBI" id="CHEBI:37565"/>
        <dbReference type="ChEBI" id="CHEBI:58805"/>
        <dbReference type="EC" id="2.7.7.65"/>
    </reaction>
</comment>
<evidence type="ECO:0000313" key="7">
    <source>
        <dbReference type="EMBL" id="SFM00058.1"/>
    </source>
</evidence>
<dbReference type="InterPro" id="IPR043128">
    <property type="entry name" value="Rev_trsase/Diguanyl_cyclase"/>
</dbReference>
<evidence type="ECO:0000256" key="5">
    <source>
        <dbReference type="SAM" id="SignalP"/>
    </source>
</evidence>
<dbReference type="RefSeq" id="WP_092020704.1">
    <property type="nucleotide sequence ID" value="NZ_FOUE01000001.1"/>
</dbReference>
<name>A0A1I4MA31_9GAMM</name>
<feature type="transmembrane region" description="Helical" evidence="4">
    <location>
        <begin position="241"/>
        <end position="262"/>
    </location>
</feature>
<dbReference type="SMART" id="SM00267">
    <property type="entry name" value="GGDEF"/>
    <property type="match status" value="1"/>
</dbReference>
<keyword evidence="8" id="KW-1185">Reference proteome</keyword>
<keyword evidence="4" id="KW-1133">Transmembrane helix</keyword>
<evidence type="ECO:0000256" key="4">
    <source>
        <dbReference type="SAM" id="Phobius"/>
    </source>
</evidence>
<dbReference type="PANTHER" id="PTHR45138:SF9">
    <property type="entry name" value="DIGUANYLATE CYCLASE DGCM-RELATED"/>
    <property type="match status" value="1"/>
</dbReference>
<dbReference type="InterPro" id="IPR000160">
    <property type="entry name" value="GGDEF_dom"/>
</dbReference>
<feature type="transmembrane region" description="Helical" evidence="4">
    <location>
        <begin position="274"/>
        <end position="293"/>
    </location>
</feature>
<dbReference type="InterPro" id="IPR011623">
    <property type="entry name" value="7TMR_DISM_rcpt_extracell_dom1"/>
</dbReference>
<keyword evidence="5" id="KW-0732">Signal</keyword>
<dbReference type="GO" id="GO:1902201">
    <property type="term" value="P:negative regulation of bacterial-type flagellum-dependent cell motility"/>
    <property type="evidence" value="ECO:0007669"/>
    <property type="project" value="TreeGrafter"/>
</dbReference>
<protein>
    <recommendedName>
        <fullName evidence="2">diguanylate cyclase</fullName>
        <ecNumber evidence="2">2.7.7.65</ecNumber>
    </recommendedName>
</protein>
<dbReference type="Pfam" id="PF00990">
    <property type="entry name" value="GGDEF"/>
    <property type="match status" value="1"/>
</dbReference>
<dbReference type="AlphaFoldDB" id="A0A1I4MA31"/>
<dbReference type="PANTHER" id="PTHR45138">
    <property type="entry name" value="REGULATORY COMPONENTS OF SENSORY TRANSDUCTION SYSTEM"/>
    <property type="match status" value="1"/>
</dbReference>
<keyword evidence="4" id="KW-0812">Transmembrane</keyword>
<dbReference type="GO" id="GO:0043709">
    <property type="term" value="P:cell adhesion involved in single-species biofilm formation"/>
    <property type="evidence" value="ECO:0007669"/>
    <property type="project" value="TreeGrafter"/>
</dbReference>
<evidence type="ECO:0000259" key="6">
    <source>
        <dbReference type="PROSITE" id="PS50887"/>
    </source>
</evidence>